<dbReference type="InterPro" id="IPR029058">
    <property type="entry name" value="AB_hydrolase_fold"/>
</dbReference>
<evidence type="ECO:0000313" key="3">
    <source>
        <dbReference type="Proteomes" id="UP000538196"/>
    </source>
</evidence>
<accession>A0A7W4UY88</accession>
<evidence type="ECO:0000313" key="2">
    <source>
        <dbReference type="EMBL" id="MBB2968471.1"/>
    </source>
</evidence>
<dbReference type="Gene3D" id="3.40.50.1820">
    <property type="entry name" value="alpha/beta hydrolase"/>
    <property type="match status" value="1"/>
</dbReference>
<keyword evidence="3" id="KW-1185">Reference proteome</keyword>
<dbReference type="Proteomes" id="UP000538196">
    <property type="component" value="Unassembled WGS sequence"/>
</dbReference>
<organism evidence="2 3">
    <name type="scientific">Leifsonia aquatica</name>
    <name type="common">Corynebacterium aquaticum</name>
    <dbReference type="NCBI Taxonomy" id="144185"/>
    <lineage>
        <taxon>Bacteria</taxon>
        <taxon>Bacillati</taxon>
        <taxon>Actinomycetota</taxon>
        <taxon>Actinomycetes</taxon>
        <taxon>Micrococcales</taxon>
        <taxon>Microbacteriaceae</taxon>
        <taxon>Leifsonia</taxon>
    </lineage>
</organism>
<feature type="domain" description="Phospholipase/carboxylesterase/thioesterase" evidence="1">
    <location>
        <begin position="20"/>
        <end position="197"/>
    </location>
</feature>
<gene>
    <name evidence="2" type="ORF">FHX33_003247</name>
</gene>
<dbReference type="Pfam" id="PF02230">
    <property type="entry name" value="Abhydrolase_2"/>
    <property type="match status" value="1"/>
</dbReference>
<sequence>MNDVVPVDDAAVLWSAPEGRRAGRPLIVLLHGFGHDETDWAQHFSALPPGTVGASLRGPAAAGRGWAWVNFSGQKLRMAQGNSAMSAVARGVAEWIDRQEASEVSLVGWSQGAAMALHLLRKRPAAYVSCAVVAGYVWDRRPHPGVRRARPEVWYGLGDRDDVITPRLAASSRRWLTEHTTAVTVDLEGEDHGLSATFAQQALLYTGERLRRSPA</sequence>
<proteinExistence type="predicted"/>
<protein>
    <submittedName>
        <fullName evidence="2">Phospholipase/carboxylesterase</fullName>
    </submittedName>
</protein>
<dbReference type="GO" id="GO:0016787">
    <property type="term" value="F:hydrolase activity"/>
    <property type="evidence" value="ECO:0007669"/>
    <property type="project" value="InterPro"/>
</dbReference>
<dbReference type="AlphaFoldDB" id="A0A7W4UY88"/>
<evidence type="ECO:0000259" key="1">
    <source>
        <dbReference type="Pfam" id="PF02230"/>
    </source>
</evidence>
<dbReference type="InterPro" id="IPR003140">
    <property type="entry name" value="PLipase/COase/thioEstase"/>
</dbReference>
<dbReference type="RefSeq" id="WP_021757841.1">
    <property type="nucleotide sequence ID" value="NZ_JACHVP010000004.1"/>
</dbReference>
<name>A0A7W4UY88_LEIAQ</name>
<dbReference type="EMBL" id="JACHVP010000004">
    <property type="protein sequence ID" value="MBB2968471.1"/>
    <property type="molecule type" value="Genomic_DNA"/>
</dbReference>
<reference evidence="2 3" key="1">
    <citation type="submission" date="2020-08" db="EMBL/GenBank/DDBJ databases">
        <title>Sequencing the genomes of 1000 actinobacteria strains.</title>
        <authorList>
            <person name="Klenk H.-P."/>
        </authorList>
    </citation>
    <scope>NUCLEOTIDE SEQUENCE [LARGE SCALE GENOMIC DNA]</scope>
    <source>
        <strain evidence="2 3">DSM 20146</strain>
    </source>
</reference>
<comment type="caution">
    <text evidence="2">The sequence shown here is derived from an EMBL/GenBank/DDBJ whole genome shotgun (WGS) entry which is preliminary data.</text>
</comment>
<dbReference type="SUPFAM" id="SSF53474">
    <property type="entry name" value="alpha/beta-Hydrolases"/>
    <property type="match status" value="1"/>
</dbReference>